<organism evidence="2 3">
    <name type="scientific">Flavobacterium flavipallidum</name>
    <dbReference type="NCBI Taxonomy" id="3139140"/>
    <lineage>
        <taxon>Bacteria</taxon>
        <taxon>Pseudomonadati</taxon>
        <taxon>Bacteroidota</taxon>
        <taxon>Flavobacteriia</taxon>
        <taxon>Flavobacteriales</taxon>
        <taxon>Flavobacteriaceae</taxon>
        <taxon>Flavobacterium</taxon>
    </lineage>
</organism>
<comment type="caution">
    <text evidence="2">The sequence shown here is derived from an EMBL/GenBank/DDBJ whole genome shotgun (WGS) entry which is preliminary data.</text>
</comment>
<dbReference type="Proteomes" id="UP001398556">
    <property type="component" value="Unassembled WGS sequence"/>
</dbReference>
<feature type="coiled-coil region" evidence="1">
    <location>
        <begin position="81"/>
        <end position="136"/>
    </location>
</feature>
<keyword evidence="3" id="KW-1185">Reference proteome</keyword>
<evidence type="ECO:0000313" key="2">
    <source>
        <dbReference type="EMBL" id="MEL1241563.1"/>
    </source>
</evidence>
<dbReference type="EMBL" id="JBBYHU010000021">
    <property type="protein sequence ID" value="MEL1241563.1"/>
    <property type="molecule type" value="Genomic_DNA"/>
</dbReference>
<accession>A0ABU9HN42</accession>
<protein>
    <submittedName>
        <fullName evidence="2">Uncharacterized protein</fullName>
    </submittedName>
</protein>
<keyword evidence="1" id="KW-0175">Coiled coil</keyword>
<name>A0ABU9HN42_9FLAO</name>
<evidence type="ECO:0000256" key="1">
    <source>
        <dbReference type="SAM" id="Coils"/>
    </source>
</evidence>
<sequence>MDLIIDLYDLYNKKSRKNNLPTMTRSEGLNVIRLSRANQYLSELELSYEEINKLKSNNESWELIFDKNYQKHKSEFEKEFLKDVENSKKIKEKELESLQKEILTCEKNLSLKKQNIEEVSKEIDQIKTKKDDLILSIKLSAGISNTFSKGNSINEDAKFYQSDENSNLELPTYLDFDDYLDDLIENKIIKRSSRSNFIDSIYCLQKGNFIIANNIAFVNTLIKTFGTYKIIQQNAEIDWIKYQFIYENGFKEIVESATKTPLIPHFYVLQDINISSFECYAKPIIDIANRVRKNIPGLNLNWPSNLYFISLPIEIEIEKFGFEMQSETFKNWKAFPIIENFASTDDFEMNSRVDINSIQINSEVINHFENYFS</sequence>
<proteinExistence type="predicted"/>
<reference evidence="2 3" key="1">
    <citation type="submission" date="2024-04" db="EMBL/GenBank/DDBJ databases">
        <title>Flavobacterium sp. DGU99 16S ribosomal RNA gene Genome sequencing and assembly.</title>
        <authorList>
            <person name="Park S."/>
        </authorList>
    </citation>
    <scope>NUCLEOTIDE SEQUENCE [LARGE SCALE GENOMIC DNA]</scope>
    <source>
        <strain evidence="2 3">DGU99</strain>
    </source>
</reference>
<gene>
    <name evidence="2" type="ORF">AAEO59_10925</name>
</gene>
<evidence type="ECO:0000313" key="3">
    <source>
        <dbReference type="Proteomes" id="UP001398556"/>
    </source>
</evidence>
<dbReference type="RefSeq" id="WP_341700777.1">
    <property type="nucleotide sequence ID" value="NZ_JBBYHU010000021.1"/>
</dbReference>